<evidence type="ECO:0000256" key="7">
    <source>
        <dbReference type="RuleBase" id="RU004320"/>
    </source>
</evidence>
<protein>
    <recommendedName>
        <fullName evidence="1 6">Peptidyl-tRNA hydrolase</fullName>
        <ecNumber evidence="1 6">3.1.1.29</ecNumber>
    </recommendedName>
</protein>
<gene>
    <name evidence="8" type="ORF">CANTADRAFT_48460</name>
</gene>
<dbReference type="EMBL" id="KV453911">
    <property type="protein sequence ID" value="ODV80209.1"/>
    <property type="molecule type" value="Genomic_DNA"/>
</dbReference>
<dbReference type="SUPFAM" id="SSF53178">
    <property type="entry name" value="Peptidyl-tRNA hydrolase-like"/>
    <property type="match status" value="1"/>
</dbReference>
<evidence type="ECO:0000313" key="8">
    <source>
        <dbReference type="EMBL" id="ODV80209.1"/>
    </source>
</evidence>
<proteinExistence type="inferred from homology"/>
<dbReference type="GO" id="GO:0004045">
    <property type="term" value="F:peptidyl-tRNA hydrolase activity"/>
    <property type="evidence" value="ECO:0007669"/>
    <property type="project" value="UniProtKB-EC"/>
</dbReference>
<dbReference type="PANTHER" id="PTHR17224:SF1">
    <property type="entry name" value="PEPTIDYL-TRNA HYDROLASE"/>
    <property type="match status" value="1"/>
</dbReference>
<organism evidence="8 9">
    <name type="scientific">Suhomyces tanzawaensis NRRL Y-17324</name>
    <dbReference type="NCBI Taxonomy" id="984487"/>
    <lineage>
        <taxon>Eukaryota</taxon>
        <taxon>Fungi</taxon>
        <taxon>Dikarya</taxon>
        <taxon>Ascomycota</taxon>
        <taxon>Saccharomycotina</taxon>
        <taxon>Pichiomycetes</taxon>
        <taxon>Debaryomycetaceae</taxon>
        <taxon>Suhomyces</taxon>
    </lineage>
</organism>
<dbReference type="InterPro" id="IPR018171">
    <property type="entry name" value="Pept_tRNA_hydro_CS"/>
</dbReference>
<dbReference type="GO" id="GO:0000049">
    <property type="term" value="F:tRNA binding"/>
    <property type="evidence" value="ECO:0007669"/>
    <property type="project" value="UniProtKB-KW"/>
</dbReference>
<dbReference type="PROSITE" id="PS01195">
    <property type="entry name" value="PEPT_TRNA_HYDROL_1"/>
    <property type="match status" value="1"/>
</dbReference>
<sequence length="208" mass="23662">MLLRNVFNSYFVPIRANTLGARRELFIASIGNPEPEYQSTRHNVGHMFFDYLTARWASHLTSNGEYYISSKYPKVVLFKSSKSFMNLQGRPISKHYRKHGTSLVIIHDELQIDLGKLQIRKPGTSARGHNGLKSINSHLPNTYTKVAIGIGRPLDKSQVLKHVLGKFSALEMDKLDEVFPRALRELEKLIESASDQQEKREDGNVSSH</sequence>
<keyword evidence="3 6" id="KW-0378">Hydrolase</keyword>
<dbReference type="CDD" id="cd00462">
    <property type="entry name" value="PTH"/>
    <property type="match status" value="1"/>
</dbReference>
<name>A0A1E4SL30_9ASCO</name>
<dbReference type="GeneID" id="30983721"/>
<keyword evidence="9" id="KW-1185">Reference proteome</keyword>
<dbReference type="STRING" id="984487.A0A1E4SL30"/>
<dbReference type="PANTHER" id="PTHR17224">
    <property type="entry name" value="PEPTIDYL-TRNA HYDROLASE"/>
    <property type="match status" value="1"/>
</dbReference>
<evidence type="ECO:0000256" key="6">
    <source>
        <dbReference type="RuleBase" id="RU000673"/>
    </source>
</evidence>
<evidence type="ECO:0000256" key="1">
    <source>
        <dbReference type="ARBA" id="ARBA00013260"/>
    </source>
</evidence>
<evidence type="ECO:0000256" key="3">
    <source>
        <dbReference type="ARBA" id="ARBA00022801"/>
    </source>
</evidence>
<keyword evidence="4" id="KW-0694">RNA-binding</keyword>
<keyword evidence="2" id="KW-0820">tRNA-binding</keyword>
<dbReference type="Gene3D" id="3.40.50.1470">
    <property type="entry name" value="Peptidyl-tRNA hydrolase"/>
    <property type="match status" value="1"/>
</dbReference>
<accession>A0A1E4SL30</accession>
<evidence type="ECO:0000313" key="9">
    <source>
        <dbReference type="Proteomes" id="UP000094285"/>
    </source>
</evidence>
<dbReference type="Proteomes" id="UP000094285">
    <property type="component" value="Unassembled WGS sequence"/>
</dbReference>
<dbReference type="InterPro" id="IPR036416">
    <property type="entry name" value="Pept_tRNA_hydro_sf"/>
</dbReference>
<dbReference type="RefSeq" id="XP_020065331.1">
    <property type="nucleotide sequence ID" value="XM_020209585.1"/>
</dbReference>
<dbReference type="PROSITE" id="PS01196">
    <property type="entry name" value="PEPT_TRNA_HYDROL_2"/>
    <property type="match status" value="1"/>
</dbReference>
<reference evidence="9" key="1">
    <citation type="submission" date="2016-05" db="EMBL/GenBank/DDBJ databases">
        <title>Comparative genomics of biotechnologically important yeasts.</title>
        <authorList>
            <consortium name="DOE Joint Genome Institute"/>
            <person name="Riley R."/>
            <person name="Haridas S."/>
            <person name="Wolfe K.H."/>
            <person name="Lopes M.R."/>
            <person name="Hittinger C.T."/>
            <person name="Goker M."/>
            <person name="Salamov A."/>
            <person name="Wisecaver J."/>
            <person name="Long T.M."/>
            <person name="Aerts A.L."/>
            <person name="Barry K."/>
            <person name="Choi C."/>
            <person name="Clum A."/>
            <person name="Coughlan A.Y."/>
            <person name="Deshpande S."/>
            <person name="Douglass A.P."/>
            <person name="Hanson S.J."/>
            <person name="Klenk H.-P."/>
            <person name="Labutti K."/>
            <person name="Lapidus A."/>
            <person name="Lindquist E."/>
            <person name="Lipzen A."/>
            <person name="Meier-Kolthoff J.P."/>
            <person name="Ohm R.A."/>
            <person name="Otillar R.P."/>
            <person name="Pangilinan J."/>
            <person name="Peng Y."/>
            <person name="Rokas A."/>
            <person name="Rosa C.A."/>
            <person name="Scheuner C."/>
            <person name="Sibirny A.A."/>
            <person name="Slot J.C."/>
            <person name="Stielow J.B."/>
            <person name="Sun H."/>
            <person name="Kurtzman C.P."/>
            <person name="Blackwell M."/>
            <person name="Grigoriev I.V."/>
            <person name="Jeffries T.W."/>
        </authorList>
    </citation>
    <scope>NUCLEOTIDE SEQUENCE [LARGE SCALE GENOMIC DNA]</scope>
    <source>
        <strain evidence="9">NRRL Y-17324</strain>
    </source>
</reference>
<comment type="catalytic activity">
    <reaction evidence="6">
        <text>an N-acyl-L-alpha-aminoacyl-tRNA + H2O = an N-acyl-L-amino acid + a tRNA + H(+)</text>
        <dbReference type="Rhea" id="RHEA:54448"/>
        <dbReference type="Rhea" id="RHEA-COMP:10123"/>
        <dbReference type="Rhea" id="RHEA-COMP:13883"/>
        <dbReference type="ChEBI" id="CHEBI:15377"/>
        <dbReference type="ChEBI" id="CHEBI:15378"/>
        <dbReference type="ChEBI" id="CHEBI:59874"/>
        <dbReference type="ChEBI" id="CHEBI:78442"/>
        <dbReference type="ChEBI" id="CHEBI:138191"/>
        <dbReference type="EC" id="3.1.1.29"/>
    </reaction>
</comment>
<evidence type="ECO:0000256" key="2">
    <source>
        <dbReference type="ARBA" id="ARBA00022555"/>
    </source>
</evidence>
<dbReference type="OrthoDB" id="1711136at2759"/>
<evidence type="ECO:0000256" key="5">
    <source>
        <dbReference type="ARBA" id="ARBA00038063"/>
    </source>
</evidence>
<comment type="similarity">
    <text evidence="5 7">Belongs to the PTH family.</text>
</comment>
<dbReference type="InterPro" id="IPR001328">
    <property type="entry name" value="Pept_tRNA_hydro"/>
</dbReference>
<dbReference type="EC" id="3.1.1.29" evidence="1 6"/>
<dbReference type="NCBIfam" id="TIGR00447">
    <property type="entry name" value="pth"/>
    <property type="match status" value="1"/>
</dbReference>
<dbReference type="AlphaFoldDB" id="A0A1E4SL30"/>
<dbReference type="Pfam" id="PF01195">
    <property type="entry name" value="Pept_tRNA_hydro"/>
    <property type="match status" value="1"/>
</dbReference>
<evidence type="ECO:0000256" key="4">
    <source>
        <dbReference type="ARBA" id="ARBA00022884"/>
    </source>
</evidence>